<evidence type="ECO:0000256" key="3">
    <source>
        <dbReference type="ARBA" id="ARBA00023295"/>
    </source>
</evidence>
<dbReference type="InterPro" id="IPR001547">
    <property type="entry name" value="Glyco_hydro_5"/>
</dbReference>
<sequence length="503" mass="55887">MGIIDHLSDKLHLSSDNTDASQSTFDVKAVTPAPPLSPDSVFRYRKQRGVNLGSWFILERWITERPFRNAVAPGQSDHDVASGKDAKAILEDHWDHWITEDDWTWIKNHGFNSVRLPIGYYHLCLAIPDVLKKTEFEPFYNVYCGAWPRIQKAIQAAQDHGLGVFVDLHAAPGSQNGESHSGLSTGKANLLGNSSNMQTTSLALRFLASYLATKPNVVGLELLNEPKNDNRLQGFYDSLIQQCRSITGPHFPIYVSDAWDTAHYSVYAGGKPDFVVVDHHLYRCFTPEDKALTGVQHAQKLRNEFAGTFANWCNAARGGLVVGEWSAALDDWNKGMSDTERDRNKREFVAAQLELYNKYSAGWWFWTLKKGDGWDAGWSAKDAVTAQILPGWVGSGRFKGTPAQSTKDKAMTQGQNAHTSYWNANGGAPNPQVYSPGFSQGWDDAIIFLSHCSGVSELGFLARWCDRRKAEYEQSHGSLGAAAWEWEHGFREGVAACQQAALG</sequence>
<accession>A0AAD9FWU7</accession>
<dbReference type="InterPro" id="IPR017853">
    <property type="entry name" value="GH"/>
</dbReference>
<dbReference type="FunFam" id="3.20.20.80:FF:000100">
    <property type="entry name" value="Glycoside hydrolase superfamily"/>
    <property type="match status" value="1"/>
</dbReference>
<evidence type="ECO:0000259" key="5">
    <source>
        <dbReference type="Pfam" id="PF00150"/>
    </source>
</evidence>
<dbReference type="GO" id="GO:0005576">
    <property type="term" value="C:extracellular region"/>
    <property type="evidence" value="ECO:0007669"/>
    <property type="project" value="TreeGrafter"/>
</dbReference>
<keyword evidence="3 4" id="KW-0326">Glycosidase</keyword>
<evidence type="ECO:0000256" key="1">
    <source>
        <dbReference type="ARBA" id="ARBA00005641"/>
    </source>
</evidence>
<dbReference type="GO" id="GO:0005737">
    <property type="term" value="C:cytoplasm"/>
    <property type="evidence" value="ECO:0007669"/>
    <property type="project" value="UniProtKB-ARBA"/>
</dbReference>
<comment type="caution">
    <text evidence="6">The sequence shown here is derived from an EMBL/GenBank/DDBJ whole genome shotgun (WGS) entry which is preliminary data.</text>
</comment>
<dbReference type="SUPFAM" id="SSF51445">
    <property type="entry name" value="(Trans)glycosidases"/>
    <property type="match status" value="1"/>
</dbReference>
<dbReference type="InterPro" id="IPR050386">
    <property type="entry name" value="Glycosyl_hydrolase_5"/>
</dbReference>
<dbReference type="Proteomes" id="UP001182556">
    <property type="component" value="Unassembled WGS sequence"/>
</dbReference>
<name>A0AAD9FWU7_PAPLA</name>
<evidence type="ECO:0000256" key="2">
    <source>
        <dbReference type="ARBA" id="ARBA00022801"/>
    </source>
</evidence>
<keyword evidence="7" id="KW-1185">Reference proteome</keyword>
<dbReference type="PANTHER" id="PTHR31297">
    <property type="entry name" value="GLUCAN ENDO-1,6-BETA-GLUCOSIDASE B"/>
    <property type="match status" value="1"/>
</dbReference>
<comment type="similarity">
    <text evidence="1 4">Belongs to the glycosyl hydrolase 5 (cellulase A) family.</text>
</comment>
<evidence type="ECO:0000313" key="6">
    <source>
        <dbReference type="EMBL" id="KAK1927507.1"/>
    </source>
</evidence>
<dbReference type="EMBL" id="JAODAN010000001">
    <property type="protein sequence ID" value="KAK1927507.1"/>
    <property type="molecule type" value="Genomic_DNA"/>
</dbReference>
<evidence type="ECO:0000313" key="7">
    <source>
        <dbReference type="Proteomes" id="UP001182556"/>
    </source>
</evidence>
<dbReference type="AlphaFoldDB" id="A0AAD9FWU7"/>
<feature type="domain" description="Glycoside hydrolase family 5" evidence="5">
    <location>
        <begin position="98"/>
        <end position="370"/>
    </location>
</feature>
<dbReference type="Pfam" id="PF00150">
    <property type="entry name" value="Cellulase"/>
    <property type="match status" value="1"/>
</dbReference>
<dbReference type="GO" id="GO:0046557">
    <property type="term" value="F:glucan endo-1,6-beta-glucosidase activity"/>
    <property type="evidence" value="ECO:0007669"/>
    <property type="project" value="TreeGrafter"/>
</dbReference>
<organism evidence="6 7">
    <name type="scientific">Papiliotrema laurentii</name>
    <name type="common">Cryptococcus laurentii</name>
    <dbReference type="NCBI Taxonomy" id="5418"/>
    <lineage>
        <taxon>Eukaryota</taxon>
        <taxon>Fungi</taxon>
        <taxon>Dikarya</taxon>
        <taxon>Basidiomycota</taxon>
        <taxon>Agaricomycotina</taxon>
        <taxon>Tremellomycetes</taxon>
        <taxon>Tremellales</taxon>
        <taxon>Rhynchogastremaceae</taxon>
        <taxon>Papiliotrema</taxon>
    </lineage>
</organism>
<proteinExistence type="inferred from homology"/>
<dbReference type="GO" id="GO:0009986">
    <property type="term" value="C:cell surface"/>
    <property type="evidence" value="ECO:0007669"/>
    <property type="project" value="TreeGrafter"/>
</dbReference>
<gene>
    <name evidence="6" type="ORF">DB88DRAFT_478258</name>
</gene>
<keyword evidence="2 4" id="KW-0378">Hydrolase</keyword>
<dbReference type="GO" id="GO:0009251">
    <property type="term" value="P:glucan catabolic process"/>
    <property type="evidence" value="ECO:0007669"/>
    <property type="project" value="TreeGrafter"/>
</dbReference>
<dbReference type="Gene3D" id="3.20.20.80">
    <property type="entry name" value="Glycosidases"/>
    <property type="match status" value="1"/>
</dbReference>
<protein>
    <submittedName>
        <fullName evidence="6">Cytoplasm protein</fullName>
    </submittedName>
</protein>
<reference evidence="6" key="1">
    <citation type="submission" date="2023-02" db="EMBL/GenBank/DDBJ databases">
        <title>Identification and recombinant expression of a fungal hydrolase from Papiliotrema laurentii that hydrolyzes apple cutin and clears colloidal polyester polyurethane.</title>
        <authorList>
            <consortium name="DOE Joint Genome Institute"/>
            <person name="Roman V.A."/>
            <person name="Bojanowski C."/>
            <person name="Crable B.R."/>
            <person name="Wagner D.N."/>
            <person name="Hung C.S."/>
            <person name="Nadeau L.J."/>
            <person name="Schratz L."/>
            <person name="Haridas S."/>
            <person name="Pangilinan J."/>
            <person name="Lipzen A."/>
            <person name="Na H."/>
            <person name="Yan M."/>
            <person name="Ng V."/>
            <person name="Grigoriev I.V."/>
            <person name="Spatafora J.W."/>
            <person name="Barlow D."/>
            <person name="Biffinger J."/>
            <person name="Kelley-Loughnane N."/>
            <person name="Varaljay V.A."/>
            <person name="Crookes-Goodson W.J."/>
        </authorList>
    </citation>
    <scope>NUCLEOTIDE SEQUENCE</scope>
    <source>
        <strain evidence="6">5307AH</strain>
    </source>
</reference>
<evidence type="ECO:0000256" key="4">
    <source>
        <dbReference type="RuleBase" id="RU361153"/>
    </source>
</evidence>
<dbReference type="PANTHER" id="PTHR31297:SF43">
    <property type="entry name" value="GLUCAN 1,3-BETA-GLUCOSIDASE 3"/>
    <property type="match status" value="1"/>
</dbReference>